<keyword evidence="5" id="KW-0238">DNA-binding</keyword>
<dbReference type="PANTHER" id="PTHR22993:SF9">
    <property type="entry name" value="FORMAMIDOPYRIMIDINE-DNA GLYCOSYLASE"/>
    <property type="match status" value="1"/>
</dbReference>
<keyword evidence="12" id="KW-1185">Reference proteome</keyword>
<gene>
    <name evidence="11" type="ORF">RWD45_12345</name>
</gene>
<dbReference type="SUPFAM" id="SSF46946">
    <property type="entry name" value="S13-like H2TH domain"/>
    <property type="match status" value="1"/>
</dbReference>
<feature type="domain" description="Formamidopyrimidine-DNA glycosylase catalytic" evidence="10">
    <location>
        <begin position="2"/>
        <end position="112"/>
    </location>
</feature>
<evidence type="ECO:0000256" key="2">
    <source>
        <dbReference type="ARBA" id="ARBA00009409"/>
    </source>
</evidence>
<dbReference type="InterPro" id="IPR012319">
    <property type="entry name" value="FPG_cat"/>
</dbReference>
<keyword evidence="3" id="KW-0227">DNA damage</keyword>
<evidence type="ECO:0000256" key="5">
    <source>
        <dbReference type="ARBA" id="ARBA00023125"/>
    </source>
</evidence>
<evidence type="ECO:0000256" key="7">
    <source>
        <dbReference type="ARBA" id="ARBA00023239"/>
    </source>
</evidence>
<keyword evidence="4" id="KW-0378">Hydrolase</keyword>
<dbReference type="InterPro" id="IPR015886">
    <property type="entry name" value="H2TH_FPG"/>
</dbReference>
<dbReference type="RefSeq" id="WP_320380016.1">
    <property type="nucleotide sequence ID" value="NZ_JAWDIQ010000002.1"/>
</dbReference>
<dbReference type="Pfam" id="PF06831">
    <property type="entry name" value="H2TH"/>
    <property type="match status" value="1"/>
</dbReference>
<evidence type="ECO:0000313" key="12">
    <source>
        <dbReference type="Proteomes" id="UP001275315"/>
    </source>
</evidence>
<dbReference type="InterPro" id="IPR010979">
    <property type="entry name" value="Ribosomal_uS13-like_H2TH"/>
</dbReference>
<evidence type="ECO:0000256" key="3">
    <source>
        <dbReference type="ARBA" id="ARBA00022763"/>
    </source>
</evidence>
<evidence type="ECO:0000256" key="8">
    <source>
        <dbReference type="ARBA" id="ARBA00023268"/>
    </source>
</evidence>
<dbReference type="Gene3D" id="3.20.190.10">
    <property type="entry name" value="MutM-like, N-terminal"/>
    <property type="match status" value="1"/>
</dbReference>
<evidence type="ECO:0000256" key="6">
    <source>
        <dbReference type="ARBA" id="ARBA00023204"/>
    </source>
</evidence>
<dbReference type="Proteomes" id="UP001275315">
    <property type="component" value="Unassembled WGS sequence"/>
</dbReference>
<dbReference type="Gene3D" id="1.10.8.50">
    <property type="match status" value="1"/>
</dbReference>
<comment type="catalytic activity">
    <reaction evidence="1">
        <text>Hydrolysis of DNA containing ring-opened 7-methylguanine residues, releasing 2,6-diamino-4-hydroxy-5-(N-methyl)formamidopyrimidine.</text>
        <dbReference type="EC" id="3.2.2.23"/>
    </reaction>
</comment>
<keyword evidence="7" id="KW-0456">Lyase</keyword>
<dbReference type="EMBL" id="JAWDIQ010000002">
    <property type="protein sequence ID" value="MDY0409209.1"/>
    <property type="molecule type" value="Genomic_DNA"/>
</dbReference>
<dbReference type="PANTHER" id="PTHR22993">
    <property type="entry name" value="FORMAMIDOPYRIMIDINE-DNA GLYCOSYLASE"/>
    <property type="match status" value="1"/>
</dbReference>
<name>A0ABU5CS92_9BACI</name>
<proteinExistence type="inferred from homology"/>
<evidence type="ECO:0000256" key="9">
    <source>
        <dbReference type="ARBA" id="ARBA00023295"/>
    </source>
</evidence>
<dbReference type="PROSITE" id="PS51068">
    <property type="entry name" value="FPG_CAT"/>
    <property type="match status" value="1"/>
</dbReference>
<reference evidence="11 12" key="1">
    <citation type="submission" date="2023-10" db="EMBL/GenBank/DDBJ databases">
        <title>Virgibacillus soli CC-YMP-6 genome.</title>
        <authorList>
            <person name="Miliotis G."/>
            <person name="Sengupta P."/>
            <person name="Hameed A."/>
            <person name="Chuvochina M."/>
            <person name="Mcdonagh F."/>
            <person name="Simpson A.C."/>
            <person name="Singh N.K."/>
            <person name="Rekha P.D."/>
            <person name="Raman K."/>
            <person name="Hugenholtz P."/>
            <person name="Venkateswaran K."/>
        </authorList>
    </citation>
    <scope>NUCLEOTIDE SEQUENCE [LARGE SCALE GENOMIC DNA]</scope>
    <source>
        <strain evidence="11 12">CC-YMP-6</strain>
    </source>
</reference>
<keyword evidence="9" id="KW-0326">Glycosidase</keyword>
<dbReference type="Pfam" id="PF01149">
    <property type="entry name" value="Fapy_DNA_glyco"/>
    <property type="match status" value="1"/>
</dbReference>
<dbReference type="SMART" id="SM01232">
    <property type="entry name" value="H2TH"/>
    <property type="match status" value="1"/>
</dbReference>
<evidence type="ECO:0000256" key="1">
    <source>
        <dbReference type="ARBA" id="ARBA00001668"/>
    </source>
</evidence>
<comment type="similarity">
    <text evidence="2">Belongs to the FPG family.</text>
</comment>
<sequence>MPELPEMENYRALLDERIVGHEISDVIIGREKSINMKPDEFARITRQHKIVNVERRAKYLIFHLENGYQLLLHLMLGGWMFYGKESEKPKRTVQVQLSFGENNLYFIGLRLGYLHVHTRETLHKELMSLGPEPLDKTFTVDIFMQIIAKHKGALKTTLLKQDVIVGIGNRYSDEILWQAKLLPHKKASTLAETEIRQLFSSIQDILRQAIASGGYMENRLFIGDSHTGGYAKMMYVHDREGEPCKRCGHPSRKLKCHHMRHFIVGNVRFNKSICKVNGGISVRTVSVSKVRSPNLFAALLHLPN</sequence>
<dbReference type="SUPFAM" id="SSF57716">
    <property type="entry name" value="Glucocorticoid receptor-like (DNA-binding domain)"/>
    <property type="match status" value="1"/>
</dbReference>
<keyword evidence="6" id="KW-0234">DNA repair</keyword>
<comment type="caution">
    <text evidence="11">The sequence shown here is derived from an EMBL/GenBank/DDBJ whole genome shotgun (WGS) entry which is preliminary data.</text>
</comment>
<organism evidence="11 12">
    <name type="scientific">Paracerasibacillus soli</name>
    <dbReference type="NCBI Taxonomy" id="480284"/>
    <lineage>
        <taxon>Bacteria</taxon>
        <taxon>Bacillati</taxon>
        <taxon>Bacillota</taxon>
        <taxon>Bacilli</taxon>
        <taxon>Bacillales</taxon>
        <taxon>Bacillaceae</taxon>
        <taxon>Paracerasibacillus</taxon>
    </lineage>
</organism>
<dbReference type="InterPro" id="IPR035937">
    <property type="entry name" value="FPG_N"/>
</dbReference>
<protein>
    <submittedName>
        <fullName evidence="11">DNA-formamidopyrimidine glycosylase family protein</fullName>
    </submittedName>
</protein>
<evidence type="ECO:0000313" key="11">
    <source>
        <dbReference type="EMBL" id="MDY0409209.1"/>
    </source>
</evidence>
<evidence type="ECO:0000256" key="4">
    <source>
        <dbReference type="ARBA" id="ARBA00022801"/>
    </source>
</evidence>
<accession>A0ABU5CS92</accession>
<dbReference type="SMART" id="SM00898">
    <property type="entry name" value="Fapy_DNA_glyco"/>
    <property type="match status" value="1"/>
</dbReference>
<keyword evidence="8" id="KW-0511">Multifunctional enzyme</keyword>
<evidence type="ECO:0000259" key="10">
    <source>
        <dbReference type="PROSITE" id="PS51068"/>
    </source>
</evidence>
<dbReference type="SUPFAM" id="SSF81624">
    <property type="entry name" value="N-terminal domain of MutM-like DNA repair proteins"/>
    <property type="match status" value="1"/>
</dbReference>